<feature type="transmembrane region" description="Helical" evidence="1">
    <location>
        <begin position="44"/>
        <end position="65"/>
    </location>
</feature>
<dbReference type="GO" id="GO:0000750">
    <property type="term" value="P:pheromone-dependent signal transduction involved in conjugation with cellular fusion"/>
    <property type="evidence" value="ECO:0007669"/>
    <property type="project" value="TreeGrafter"/>
</dbReference>
<organism evidence="2 3">
    <name type="scientific">Debaryomyces fabryi</name>
    <dbReference type="NCBI Taxonomy" id="58627"/>
    <lineage>
        <taxon>Eukaryota</taxon>
        <taxon>Fungi</taxon>
        <taxon>Dikarya</taxon>
        <taxon>Ascomycota</taxon>
        <taxon>Saccharomycotina</taxon>
        <taxon>Pichiomycetes</taxon>
        <taxon>Debaryomycetaceae</taxon>
        <taxon>Debaryomyces</taxon>
    </lineage>
</organism>
<evidence type="ECO:0000313" key="3">
    <source>
        <dbReference type="Proteomes" id="UP000054251"/>
    </source>
</evidence>
<reference evidence="2 3" key="1">
    <citation type="submission" date="2015-11" db="EMBL/GenBank/DDBJ databases">
        <title>The genome of Debaryomyces fabryi.</title>
        <authorList>
            <person name="Tafer H."/>
            <person name="Lopandic K."/>
        </authorList>
    </citation>
    <scope>NUCLEOTIDE SEQUENCE [LARGE SCALE GENOMIC DNA]</scope>
    <source>
        <strain evidence="2 3">CBS 789</strain>
    </source>
</reference>
<evidence type="ECO:0008006" key="4">
    <source>
        <dbReference type="Google" id="ProtNLM"/>
    </source>
</evidence>
<feature type="transmembrane region" description="Helical" evidence="1">
    <location>
        <begin position="209"/>
        <end position="231"/>
    </location>
</feature>
<dbReference type="GO" id="GO:0038038">
    <property type="term" value="C:G protein-coupled receptor homodimeric complex"/>
    <property type="evidence" value="ECO:0007669"/>
    <property type="project" value="TreeGrafter"/>
</dbReference>
<dbReference type="RefSeq" id="XP_015465372.1">
    <property type="nucleotide sequence ID" value="XM_015613790.1"/>
</dbReference>
<keyword evidence="1" id="KW-0472">Membrane</keyword>
<evidence type="ECO:0000256" key="1">
    <source>
        <dbReference type="SAM" id="Phobius"/>
    </source>
</evidence>
<dbReference type="CDD" id="cd14939">
    <property type="entry name" value="7tmD_STE2"/>
    <property type="match status" value="1"/>
</dbReference>
<feature type="transmembrane region" description="Helical" evidence="1">
    <location>
        <begin position="77"/>
        <end position="98"/>
    </location>
</feature>
<dbReference type="PANTHER" id="PTHR28009">
    <property type="entry name" value="PHEROMONE ALPHA FACTOR RECEPTOR"/>
    <property type="match status" value="1"/>
</dbReference>
<comment type="caution">
    <text evidence="2">The sequence shown here is derived from an EMBL/GenBank/DDBJ whole genome shotgun (WGS) entry which is preliminary data.</text>
</comment>
<dbReference type="PRINTS" id="PR00250">
    <property type="entry name" value="GPCRSTE2"/>
</dbReference>
<keyword evidence="1" id="KW-0812">Transmembrane</keyword>
<feature type="transmembrane region" description="Helical" evidence="1">
    <location>
        <begin position="243"/>
        <end position="265"/>
    </location>
</feature>
<keyword evidence="3" id="KW-1185">Reference proteome</keyword>
<dbReference type="InterPro" id="IPR000366">
    <property type="entry name" value="GPCR_STE2"/>
</dbReference>
<dbReference type="OrthoDB" id="5402633at2759"/>
<evidence type="ECO:0000313" key="2">
    <source>
        <dbReference type="EMBL" id="KRZ99269.1"/>
    </source>
</evidence>
<protein>
    <recommendedName>
        <fullName evidence="4">Pheromone alpha factor receptor</fullName>
    </recommendedName>
</protein>
<name>A0A0V1PSR1_9ASCO</name>
<dbReference type="GO" id="GO:0004932">
    <property type="term" value="F:mating-type factor pheromone receptor activity"/>
    <property type="evidence" value="ECO:0007669"/>
    <property type="project" value="InterPro"/>
</dbReference>
<gene>
    <name evidence="2" type="ORF">AC631_04961</name>
</gene>
<dbReference type="InterPro" id="IPR027458">
    <property type="entry name" value="STE2_TM1-TM2_sf"/>
</dbReference>
<dbReference type="Gene3D" id="1.10.287.920">
    <property type="entry name" value="Pheromone alpha factor receptor"/>
    <property type="match status" value="1"/>
</dbReference>
<sequence length="444" mass="49010">MDISFYDNINPQKIPLNYTLPLGNADDVYVVTFGVLDDYVANSFHYIVVYSVGIGACLTLSLALWASCQNKRTPIFVLNQITMLMMVIVSALYLAFFMGPLSSLSFSFTGILIPHTYGSYRVTVAANVFQTLLVACIEVSMSYQIFIIFRSPEVRRLGTALTIVSAAAGLTVVGFYINSTVSSARMFRDVFNHSTTTQRVGSWVTDMPFILFSVSINLMSCILACKLFFAIKTRRYLGLKQFDSFHILFIMSTQTMIIPSILVFINYGVSEAKTNVLSAVSVLLVVLSLPFSSMWASAANNNPTPTSSTLAFLNRSESNNSDNSTIVGNRFSLFPSKLSKSSTTTSSSIDKTTKDVLHTISHDHEDLPTTLTDFRLQNDQSFYFSNVSAPPSDIEQIIYGVTNDDLETTNKCLNCSSKRESIDRALDNASTNGFVAVTTHNVNQ</sequence>
<dbReference type="PANTHER" id="PTHR28009:SF1">
    <property type="entry name" value="PHEROMONE ALPHA FACTOR RECEPTOR"/>
    <property type="match status" value="1"/>
</dbReference>
<dbReference type="GeneID" id="26841970"/>
<dbReference type="Proteomes" id="UP000054251">
    <property type="component" value="Unassembled WGS sequence"/>
</dbReference>
<feature type="transmembrane region" description="Helical" evidence="1">
    <location>
        <begin position="277"/>
        <end position="298"/>
    </location>
</feature>
<dbReference type="Pfam" id="PF02116">
    <property type="entry name" value="STE2"/>
    <property type="match status" value="1"/>
</dbReference>
<dbReference type="EMBL" id="LMYN01000157">
    <property type="protein sequence ID" value="KRZ99269.1"/>
    <property type="molecule type" value="Genomic_DNA"/>
</dbReference>
<proteinExistence type="predicted"/>
<dbReference type="AlphaFoldDB" id="A0A0V1PSR1"/>
<keyword evidence="1" id="KW-1133">Transmembrane helix</keyword>
<feature type="transmembrane region" description="Helical" evidence="1">
    <location>
        <begin position="157"/>
        <end position="177"/>
    </location>
</feature>
<accession>A0A0V1PSR1</accession>